<dbReference type="OrthoDB" id="10494379at2759"/>
<feature type="compositionally biased region" description="Polar residues" evidence="1">
    <location>
        <begin position="46"/>
        <end position="60"/>
    </location>
</feature>
<evidence type="ECO:0000313" key="2">
    <source>
        <dbReference type="EnsemblMetazoa" id="XP_038054572.1"/>
    </source>
</evidence>
<feature type="compositionally biased region" description="Polar residues" evidence="1">
    <location>
        <begin position="558"/>
        <end position="568"/>
    </location>
</feature>
<dbReference type="RefSeq" id="XP_038054572.1">
    <property type="nucleotide sequence ID" value="XM_038198644.1"/>
</dbReference>
<proteinExistence type="predicted"/>
<keyword evidence="3" id="KW-1185">Reference proteome</keyword>
<feature type="compositionally biased region" description="Acidic residues" evidence="1">
    <location>
        <begin position="491"/>
        <end position="500"/>
    </location>
</feature>
<sequence>MLRLNEQATVAAHNADVYNPGRGSAQKRKREKAQDQLRNRMRRRNNGPSTSMVSTRSFRSSQRDKDESTLMPGVKSLWDDAKHNSTSEEWRSQEARYTTLAHPDRVGADKRHRQGEVPLTELVGRVMQRRGHSTTQSSPMTIRALRPPAPPYAIQHRGLIRKIQPVNKRKPASGGPYVVVLNRSSSANLSGPTESKEPRDLPPLKQHHNSADVEIATWRPELTMTHEPYVHPNAEDRSVTNYRLQMQQAIKIAELRCDFSTSSKPMHKHAPLPAIQVAYEVSDTPKACNSNVEDKADAVGTEKDQVAHQPESKLKGLQRETFQKANRFTSSHEVLQQMQARKHAKRRKAHGNDFNNPLRTRNRFTTKMKVFKADLQKSRELSIIQEDQSSISERLSRLSAGRTSAASFRSVGSLKRIEESEIPSITNKQEVSGASKTESKENNRNPDALSTVNIVEHPDTNVLCESTGTPADPDPLSQSDEMLPLLHSDDSADSSDDGADNADTTSDFASDSVEPTSEGLSNGQDSQESLTNTDLCSPCEISKILPQQVQDMPPEVGTDNSTSVPSQDDVTDSDTKCITNSMINSSQSMDSATPEDSRYQHGSIISDICDTSSSSEDASVLVETKSAMNQKPDGSYVEKADSQQGFTANTFDLRDVILPAETVQ</sequence>
<name>A0A913ZSG9_PATMI</name>
<dbReference type="GeneID" id="119726792"/>
<reference evidence="2" key="1">
    <citation type="submission" date="2022-11" db="UniProtKB">
        <authorList>
            <consortium name="EnsemblMetazoa"/>
        </authorList>
    </citation>
    <scope>IDENTIFICATION</scope>
</reference>
<dbReference type="AlphaFoldDB" id="A0A913ZSG9"/>
<protein>
    <submittedName>
        <fullName evidence="2">Uncharacterized protein</fullName>
    </submittedName>
</protein>
<evidence type="ECO:0000313" key="3">
    <source>
        <dbReference type="Proteomes" id="UP000887568"/>
    </source>
</evidence>
<evidence type="ECO:0000256" key="1">
    <source>
        <dbReference type="SAM" id="MobiDB-lite"/>
    </source>
</evidence>
<dbReference type="EnsemblMetazoa" id="XM_038198644.1">
    <property type="protein sequence ID" value="XP_038054572.1"/>
    <property type="gene ID" value="LOC119726792"/>
</dbReference>
<dbReference type="Proteomes" id="UP000887568">
    <property type="component" value="Unplaced"/>
</dbReference>
<feature type="compositionally biased region" description="Polar residues" evidence="1">
    <location>
        <begin position="513"/>
        <end position="533"/>
    </location>
</feature>
<feature type="region of interest" description="Disordered" evidence="1">
    <location>
        <begin position="13"/>
        <end position="72"/>
    </location>
</feature>
<accession>A0A913ZSG9</accession>
<feature type="region of interest" description="Disordered" evidence="1">
    <location>
        <begin position="186"/>
        <end position="206"/>
    </location>
</feature>
<feature type="region of interest" description="Disordered" evidence="1">
    <location>
        <begin position="548"/>
        <end position="576"/>
    </location>
</feature>
<feature type="region of interest" description="Disordered" evidence="1">
    <location>
        <begin position="425"/>
        <end position="533"/>
    </location>
</feature>
<feature type="compositionally biased region" description="Polar residues" evidence="1">
    <location>
        <begin position="425"/>
        <end position="436"/>
    </location>
</feature>
<organism evidence="2 3">
    <name type="scientific">Patiria miniata</name>
    <name type="common">Bat star</name>
    <name type="synonym">Asterina miniata</name>
    <dbReference type="NCBI Taxonomy" id="46514"/>
    <lineage>
        <taxon>Eukaryota</taxon>
        <taxon>Metazoa</taxon>
        <taxon>Echinodermata</taxon>
        <taxon>Eleutherozoa</taxon>
        <taxon>Asterozoa</taxon>
        <taxon>Asteroidea</taxon>
        <taxon>Valvatacea</taxon>
        <taxon>Valvatida</taxon>
        <taxon>Asterinidae</taxon>
        <taxon>Patiria</taxon>
    </lineage>
</organism>